<organism evidence="1 2">
    <name type="scientific">Trichinella patagoniensis</name>
    <dbReference type="NCBI Taxonomy" id="990121"/>
    <lineage>
        <taxon>Eukaryota</taxon>
        <taxon>Metazoa</taxon>
        <taxon>Ecdysozoa</taxon>
        <taxon>Nematoda</taxon>
        <taxon>Enoplea</taxon>
        <taxon>Dorylaimia</taxon>
        <taxon>Trichinellida</taxon>
        <taxon>Trichinellidae</taxon>
        <taxon>Trichinella</taxon>
    </lineage>
</organism>
<dbReference type="Proteomes" id="UP000054783">
    <property type="component" value="Unassembled WGS sequence"/>
</dbReference>
<comment type="caution">
    <text evidence="1">The sequence shown here is derived from an EMBL/GenBank/DDBJ whole genome shotgun (WGS) entry which is preliminary data.</text>
</comment>
<gene>
    <name evidence="1" type="ORF">T12_4954</name>
</gene>
<keyword evidence="2" id="KW-1185">Reference proteome</keyword>
<sequence length="71" mass="8106">MVFIFSVIRRHVIDSVANPLQGETKWECTKCELSPCQQKGYLNKLASWRFLKKLSDCSGITSVNKKTSLSR</sequence>
<name>A0A0V0ZR08_9BILA</name>
<protein>
    <submittedName>
        <fullName evidence="1">Uncharacterized protein</fullName>
    </submittedName>
</protein>
<accession>A0A0V0ZR08</accession>
<proteinExistence type="predicted"/>
<dbReference type="AlphaFoldDB" id="A0A0V0ZR08"/>
<dbReference type="EMBL" id="JYDQ01000102">
    <property type="protein sequence ID" value="KRY15111.1"/>
    <property type="molecule type" value="Genomic_DNA"/>
</dbReference>
<evidence type="ECO:0000313" key="1">
    <source>
        <dbReference type="EMBL" id="KRY15111.1"/>
    </source>
</evidence>
<evidence type="ECO:0000313" key="2">
    <source>
        <dbReference type="Proteomes" id="UP000054783"/>
    </source>
</evidence>
<reference evidence="1 2" key="1">
    <citation type="submission" date="2015-01" db="EMBL/GenBank/DDBJ databases">
        <title>Evolution of Trichinella species and genotypes.</title>
        <authorList>
            <person name="Korhonen P.K."/>
            <person name="Edoardo P."/>
            <person name="Giuseppe L.R."/>
            <person name="Gasser R.B."/>
        </authorList>
    </citation>
    <scope>NUCLEOTIDE SEQUENCE [LARGE SCALE GENOMIC DNA]</scope>
    <source>
        <strain evidence="1">ISS2496</strain>
    </source>
</reference>